<proteinExistence type="predicted"/>
<gene>
    <name evidence="1" type="ORF">C0Q70_00225</name>
</gene>
<protein>
    <submittedName>
        <fullName evidence="1">Uncharacterized protein</fullName>
    </submittedName>
</protein>
<sequence>MPQKGSDVWNLCGAEQTPLAPCYDTRGDGQTPLTSSLTSRNASDYLAKPVLTKTQRRANVIIFSCRSFISDFLIFSREDDVLNLNASDVSIWDVNPRSLPASSDSLHPHVLHSPPLFSLPHTKAKLQPPKGPFSRTYPAAGADKHILQATPECRAQRCKHFLIFFSCRA</sequence>
<dbReference type="EMBL" id="PZQS01000001">
    <property type="protein sequence ID" value="PVD37629.1"/>
    <property type="molecule type" value="Genomic_DNA"/>
</dbReference>
<organism evidence="1 2">
    <name type="scientific">Pomacea canaliculata</name>
    <name type="common">Golden apple snail</name>
    <dbReference type="NCBI Taxonomy" id="400727"/>
    <lineage>
        <taxon>Eukaryota</taxon>
        <taxon>Metazoa</taxon>
        <taxon>Spiralia</taxon>
        <taxon>Lophotrochozoa</taxon>
        <taxon>Mollusca</taxon>
        <taxon>Gastropoda</taxon>
        <taxon>Caenogastropoda</taxon>
        <taxon>Architaenioglossa</taxon>
        <taxon>Ampullarioidea</taxon>
        <taxon>Ampullariidae</taxon>
        <taxon>Pomacea</taxon>
    </lineage>
</organism>
<comment type="caution">
    <text evidence="1">The sequence shown here is derived from an EMBL/GenBank/DDBJ whole genome shotgun (WGS) entry which is preliminary data.</text>
</comment>
<dbReference type="Proteomes" id="UP000245119">
    <property type="component" value="Linkage Group LG1"/>
</dbReference>
<accession>A0A2T7PW38</accession>
<keyword evidence="2" id="KW-1185">Reference proteome</keyword>
<evidence type="ECO:0000313" key="2">
    <source>
        <dbReference type="Proteomes" id="UP000245119"/>
    </source>
</evidence>
<name>A0A2T7PW38_POMCA</name>
<dbReference type="AlphaFoldDB" id="A0A2T7PW38"/>
<reference evidence="1 2" key="1">
    <citation type="submission" date="2018-04" db="EMBL/GenBank/DDBJ databases">
        <title>The genome of golden apple snail Pomacea canaliculata provides insight into stress tolerance and invasive adaptation.</title>
        <authorList>
            <person name="Liu C."/>
            <person name="Liu B."/>
            <person name="Ren Y."/>
            <person name="Zhang Y."/>
            <person name="Wang H."/>
            <person name="Li S."/>
            <person name="Jiang F."/>
            <person name="Yin L."/>
            <person name="Zhang G."/>
            <person name="Qian W."/>
            <person name="Fan W."/>
        </authorList>
    </citation>
    <scope>NUCLEOTIDE SEQUENCE [LARGE SCALE GENOMIC DNA]</scope>
    <source>
        <strain evidence="1">SZHN2017</strain>
        <tissue evidence="1">Muscle</tissue>
    </source>
</reference>
<evidence type="ECO:0000313" key="1">
    <source>
        <dbReference type="EMBL" id="PVD37629.1"/>
    </source>
</evidence>